<dbReference type="PANTHER" id="PTHR46865:SF2">
    <property type="entry name" value="MONOOXYGENASE"/>
    <property type="match status" value="1"/>
</dbReference>
<dbReference type="PANTHER" id="PTHR46865">
    <property type="entry name" value="OXIDOREDUCTASE-RELATED"/>
    <property type="match status" value="1"/>
</dbReference>
<evidence type="ECO:0000313" key="2">
    <source>
        <dbReference type="EMBL" id="SKA35314.1"/>
    </source>
</evidence>
<dbReference type="Pfam" id="PF01494">
    <property type="entry name" value="FAD_binding_3"/>
    <property type="match status" value="1"/>
</dbReference>
<organism evidence="2 3">
    <name type="scientific">Marinactinospora thermotolerans DSM 45154</name>
    <dbReference type="NCBI Taxonomy" id="1122192"/>
    <lineage>
        <taxon>Bacteria</taxon>
        <taxon>Bacillati</taxon>
        <taxon>Actinomycetota</taxon>
        <taxon>Actinomycetes</taxon>
        <taxon>Streptosporangiales</taxon>
        <taxon>Nocardiopsidaceae</taxon>
        <taxon>Marinactinospora</taxon>
    </lineage>
</organism>
<dbReference type="InterPro" id="IPR051704">
    <property type="entry name" value="FAD_aromatic-hydroxylase"/>
</dbReference>
<evidence type="ECO:0000313" key="3">
    <source>
        <dbReference type="Proteomes" id="UP000190637"/>
    </source>
</evidence>
<dbReference type="GO" id="GO:0071949">
    <property type="term" value="F:FAD binding"/>
    <property type="evidence" value="ECO:0007669"/>
    <property type="project" value="InterPro"/>
</dbReference>
<dbReference type="PRINTS" id="PR00420">
    <property type="entry name" value="RNGMNOXGNASE"/>
</dbReference>
<sequence length="400" mass="43296">MEPRSTTVLISGAGIAGPLLAYWLHRYGFTPVVVEHAPALRAGGHPVDLFEPAMDIADQMGIAPWIREADTTTRTLRLERTGRRPIELDLDRLSTGATERHVEVMRGDLSALLHERTRHDVEYVFGDSVRSLREDPGGVDVEFDHGPSRRFDLVVGADGTRSVVRRLAFGPDDRFHHYVGGHVAVFAPPGLRVPAGRMTVHLGVGRLAAVYGTPDDGEGRAVLLFRRAEEIPAEERRDRDRSRALLRAAFAGEGGRVPELLAGLDAAEDLYFDAIGQVRSDPWHRGRIVLAGDAGYAPGAAVGGGTTVAFVGAHSLARWLARTGGDHAAAFAGHREELRDYIGRAHGIAPTAMRTLLPTSAARVALSAAVLRAVPLLPARLWRALLSTERRATRVLSKAP</sequence>
<dbReference type="InterPro" id="IPR036188">
    <property type="entry name" value="FAD/NAD-bd_sf"/>
</dbReference>
<dbReference type="SUPFAM" id="SSF51905">
    <property type="entry name" value="FAD/NAD(P)-binding domain"/>
    <property type="match status" value="1"/>
</dbReference>
<dbReference type="Gene3D" id="3.50.50.60">
    <property type="entry name" value="FAD/NAD(P)-binding domain"/>
    <property type="match status" value="1"/>
</dbReference>
<proteinExistence type="predicted"/>
<dbReference type="RefSeq" id="WP_078763692.1">
    <property type="nucleotide sequence ID" value="NZ_FUWS01000014.1"/>
</dbReference>
<name>A0A1T4T479_9ACTN</name>
<dbReference type="AlphaFoldDB" id="A0A1T4T479"/>
<dbReference type="InterPro" id="IPR002938">
    <property type="entry name" value="FAD-bd"/>
</dbReference>
<evidence type="ECO:0000259" key="1">
    <source>
        <dbReference type="Pfam" id="PF01494"/>
    </source>
</evidence>
<dbReference type="EMBL" id="FUWS01000014">
    <property type="protein sequence ID" value="SKA35314.1"/>
    <property type="molecule type" value="Genomic_DNA"/>
</dbReference>
<dbReference type="OrthoDB" id="3356051at2"/>
<keyword evidence="3" id="KW-1185">Reference proteome</keyword>
<reference evidence="2 3" key="1">
    <citation type="submission" date="2017-02" db="EMBL/GenBank/DDBJ databases">
        <authorList>
            <person name="Peterson S.W."/>
        </authorList>
    </citation>
    <scope>NUCLEOTIDE SEQUENCE [LARGE SCALE GENOMIC DNA]</scope>
    <source>
        <strain evidence="2 3">DSM 45154</strain>
    </source>
</reference>
<dbReference type="Gene3D" id="3.30.9.10">
    <property type="entry name" value="D-Amino Acid Oxidase, subunit A, domain 2"/>
    <property type="match status" value="1"/>
</dbReference>
<dbReference type="Proteomes" id="UP000190637">
    <property type="component" value="Unassembled WGS sequence"/>
</dbReference>
<gene>
    <name evidence="2" type="ORF">SAMN02745673_04459</name>
</gene>
<protein>
    <submittedName>
        <fullName evidence="2">2-polyprenyl-6-methoxyphenol hydroxylase</fullName>
    </submittedName>
</protein>
<dbReference type="STRING" id="1122192.SAMN02745673_04459"/>
<feature type="domain" description="FAD-binding" evidence="1">
    <location>
        <begin position="6"/>
        <end position="323"/>
    </location>
</feature>
<accession>A0A1T4T479</accession>